<dbReference type="Gene3D" id="3.40.50.300">
    <property type="entry name" value="P-loop containing nucleotide triphosphate hydrolases"/>
    <property type="match status" value="1"/>
</dbReference>
<dbReference type="InterPro" id="IPR007111">
    <property type="entry name" value="NACHT_NTPase"/>
</dbReference>
<protein>
    <recommendedName>
        <fullName evidence="3">NACHT domain-containing protein</fullName>
    </recommendedName>
</protein>
<dbReference type="PANTHER" id="PTHR46844:SF1">
    <property type="entry name" value="SLR5058 PROTEIN"/>
    <property type="match status" value="1"/>
</dbReference>
<gene>
    <name evidence="4" type="ORF">GCM10010345_44600</name>
</gene>
<dbReference type="Proteomes" id="UP000653644">
    <property type="component" value="Unassembled WGS sequence"/>
</dbReference>
<dbReference type="Gene3D" id="3.80.10.10">
    <property type="entry name" value="Ribonuclease Inhibitor"/>
    <property type="match status" value="1"/>
</dbReference>
<keyword evidence="5" id="KW-1185">Reference proteome</keyword>
<dbReference type="InterPro" id="IPR032675">
    <property type="entry name" value="LRR_dom_sf"/>
</dbReference>
<keyword evidence="1" id="KW-0547">Nucleotide-binding</keyword>
<dbReference type="Pfam" id="PF05729">
    <property type="entry name" value="NACHT"/>
    <property type="match status" value="1"/>
</dbReference>
<keyword evidence="2" id="KW-0067">ATP-binding</keyword>
<evidence type="ECO:0000313" key="4">
    <source>
        <dbReference type="EMBL" id="GHA35038.1"/>
    </source>
</evidence>
<evidence type="ECO:0000256" key="1">
    <source>
        <dbReference type="ARBA" id="ARBA00022741"/>
    </source>
</evidence>
<dbReference type="Gene3D" id="2.40.10.10">
    <property type="entry name" value="Trypsin-like serine proteases"/>
    <property type="match status" value="1"/>
</dbReference>
<reference evidence="5" key="1">
    <citation type="journal article" date="2019" name="Int. J. Syst. Evol. Microbiol.">
        <title>The Global Catalogue of Microorganisms (GCM) 10K type strain sequencing project: providing services to taxonomists for standard genome sequencing and annotation.</title>
        <authorList>
            <consortium name="The Broad Institute Genomics Platform"/>
            <consortium name="The Broad Institute Genome Sequencing Center for Infectious Disease"/>
            <person name="Wu L."/>
            <person name="Ma J."/>
        </authorList>
    </citation>
    <scope>NUCLEOTIDE SEQUENCE [LARGE SCALE GENOMIC DNA]</scope>
    <source>
        <strain evidence="5">JCM 4733</strain>
    </source>
</reference>
<proteinExistence type="predicted"/>
<evidence type="ECO:0000259" key="3">
    <source>
        <dbReference type="PROSITE" id="PS50837"/>
    </source>
</evidence>
<dbReference type="RefSeq" id="WP_189888660.1">
    <property type="nucleotide sequence ID" value="NZ_BMVN01000015.1"/>
</dbReference>
<dbReference type="SUPFAM" id="SSF50494">
    <property type="entry name" value="Trypsin-like serine proteases"/>
    <property type="match status" value="1"/>
</dbReference>
<evidence type="ECO:0000256" key="2">
    <source>
        <dbReference type="ARBA" id="ARBA00022840"/>
    </source>
</evidence>
<feature type="domain" description="NACHT" evidence="3">
    <location>
        <begin position="300"/>
        <end position="644"/>
    </location>
</feature>
<dbReference type="PROSITE" id="PS50837">
    <property type="entry name" value="NACHT"/>
    <property type="match status" value="1"/>
</dbReference>
<dbReference type="InterPro" id="IPR009003">
    <property type="entry name" value="Peptidase_S1_PA"/>
</dbReference>
<dbReference type="PANTHER" id="PTHR46844">
    <property type="entry name" value="SLR5058 PROTEIN"/>
    <property type="match status" value="1"/>
</dbReference>
<dbReference type="SUPFAM" id="SSF52540">
    <property type="entry name" value="P-loop containing nucleoside triphosphate hydrolases"/>
    <property type="match status" value="1"/>
</dbReference>
<comment type="caution">
    <text evidence="4">The sequence shown here is derived from an EMBL/GenBank/DDBJ whole genome shotgun (WGS) entry which is preliminary data.</text>
</comment>
<dbReference type="EMBL" id="BMVN01000015">
    <property type="protein sequence ID" value="GHA35038.1"/>
    <property type="molecule type" value="Genomic_DNA"/>
</dbReference>
<dbReference type="SUPFAM" id="SSF52058">
    <property type="entry name" value="L domain-like"/>
    <property type="match status" value="1"/>
</dbReference>
<name>A0ABQ3CPC3_9ACTN</name>
<sequence length="1098" mass="122699">MASHEDRIVVVLAERQGSGVLLTPKLVLTSGHVIGNAQAVKAISPYADKPTNCDVIWVGTESGCDAALLRSDHDLIDTALAETLPVLRWGRLTTRSPLRECQLLGFPAVQRYDGNHLECEQVTGTVKAAAGLLRRMYVLDIDHTPPSEVAGGSPWVGLSGAPLFVGSVLIGIVAKDPANRQHGRIEAVPIDRILADGELVTDLSLLWKPVPSLEDLTSSHPDDFNYEKQYAKAIRARYRRTEIFGLDEISSNDSNWDLDTAYLSLEAEIVEPGRLEVAEAHAVPATTERRVIDELLAVYPKIVVRGEAGAGKTTLVWWLASHAACGTLTGSLATLNGLVPFVIPMRNLADQEFPTPAELPRVTRLPLDEAPAGWAGRVLDAGRAVLLVDGLDEVTQDKREGARRWLSDLLRMYPNCRCIATVRPLAVERDWLQSEGFRETRLLPMRDAEIREFVTSWHAAACLEQHSHTDPEERAAQNARVQELKNELLRELFRNEPLRDLARVPLLCAVICALHRRRRGVLPQTRWELYRAALTMLLGERDSRRSITAPEGITLSFEEHQQLLQRIAIWLVRNNRSQLSREQALKQVSAGLQGMPQVRSQGTAETVFAHLLNRTGLLQELSSDFVQFIHRTFQDYLAAKEFVENDSLNELVSHADDEAWQDVIKMAVGHCNRPDSRRLVQDLLRVGERFARARSRQDAFILAAICANSAIFLDDSVRADVWEKIASLIPPRNYRDAVQLGRLGPTVLDMLPGPDGLDSVSAAAVVTTAGEIRGRNALTLIKQFATHPSVHVRRNVVEVWDEFPIEEFAIQILSAMSLSDVQLTLENRQQFDCLKHLSGVCNLRCVGDWDEDFLLENTRSIDVRELIFHENTSLRGLNFLREYPNLHSLWLRGCTNVESLSALAGTQLKFLNLVHARPDIDVSALSNLQYLRSLSINTKLPWSDFRQAPALEQVEALWFGAGMNQKISLRGIERWTKLQKVRLMGSWDSMEVANLQPLESLEELEIHLHAAESLGSLTFPQVRVLDIRCPQKVSVAPILKIFPCLRKLTLTNVRGDGVVDLHGVQFKDGLRVQLRGFRERLNAHEGISGMLRISGTLS</sequence>
<dbReference type="InterPro" id="IPR027417">
    <property type="entry name" value="P-loop_NTPase"/>
</dbReference>
<dbReference type="InterPro" id="IPR043504">
    <property type="entry name" value="Peptidase_S1_PA_chymotrypsin"/>
</dbReference>
<organism evidence="4 5">
    <name type="scientific">Streptomyces canarius</name>
    <dbReference type="NCBI Taxonomy" id="285453"/>
    <lineage>
        <taxon>Bacteria</taxon>
        <taxon>Bacillati</taxon>
        <taxon>Actinomycetota</taxon>
        <taxon>Actinomycetes</taxon>
        <taxon>Kitasatosporales</taxon>
        <taxon>Streptomycetaceae</taxon>
        <taxon>Streptomyces</taxon>
    </lineage>
</organism>
<accession>A0ABQ3CPC3</accession>
<evidence type="ECO:0000313" key="5">
    <source>
        <dbReference type="Proteomes" id="UP000653644"/>
    </source>
</evidence>